<dbReference type="EMBL" id="CP137744">
    <property type="protein sequence ID" value="WOZ76060.1"/>
    <property type="molecule type" value="Genomic_DNA"/>
</dbReference>
<organism evidence="1 2">
    <name type="scientific">Kosakonia sacchari</name>
    <dbReference type="NCBI Taxonomy" id="1158459"/>
    <lineage>
        <taxon>Bacteria</taxon>
        <taxon>Pseudomonadati</taxon>
        <taxon>Pseudomonadota</taxon>
        <taxon>Gammaproteobacteria</taxon>
        <taxon>Enterobacterales</taxon>
        <taxon>Enterobacteriaceae</taxon>
        <taxon>Kosakonia</taxon>
    </lineage>
</organism>
<accession>A0ABZ0MKR8</accession>
<sequence>MTIISVDKTAFASELNAWRVPMNYVIAFVSKNTEKAGRVLLHPFFFNDTEHLTNPRHWLAINAAMWCAAYREAENKEAQMEALASLRTLFYIAGGLGQGEIKALIQEWWRQTYPLHKVPAPNHSAVINTPTFH</sequence>
<gene>
    <name evidence="1" type="ORF">Q8Y70_15795</name>
</gene>
<evidence type="ECO:0000313" key="2">
    <source>
        <dbReference type="Proteomes" id="UP001302368"/>
    </source>
</evidence>
<dbReference type="RefSeq" id="WP_305736617.1">
    <property type="nucleotide sequence ID" value="NZ_CP137744.1"/>
</dbReference>
<dbReference type="Proteomes" id="UP001302368">
    <property type="component" value="Chromosome"/>
</dbReference>
<name>A0ABZ0MKR8_9ENTR</name>
<evidence type="ECO:0000313" key="1">
    <source>
        <dbReference type="EMBL" id="WOZ76060.1"/>
    </source>
</evidence>
<proteinExistence type="predicted"/>
<keyword evidence="2" id="KW-1185">Reference proteome</keyword>
<protein>
    <recommendedName>
        <fullName evidence="3">Phage protein</fullName>
    </recommendedName>
</protein>
<evidence type="ECO:0008006" key="3">
    <source>
        <dbReference type="Google" id="ProtNLM"/>
    </source>
</evidence>
<reference evidence="1 2" key="1">
    <citation type="submission" date="2023-10" db="EMBL/GenBank/DDBJ databases">
        <title>Genome sequencing of the isolated polysaccharide-producing bacterium Kosakonia sacchari KS2022.</title>
        <authorList>
            <person name="Yi X."/>
        </authorList>
    </citation>
    <scope>NUCLEOTIDE SEQUENCE [LARGE SCALE GENOMIC DNA]</scope>
    <source>
        <strain evidence="1 2">KS2022</strain>
    </source>
</reference>